<dbReference type="Pfam" id="PF05649">
    <property type="entry name" value="Peptidase_M13_N"/>
    <property type="match status" value="1"/>
</dbReference>
<dbReference type="InterPro" id="IPR008753">
    <property type="entry name" value="Peptidase_M13_N"/>
</dbReference>
<dbReference type="Gene3D" id="3.40.390.10">
    <property type="entry name" value="Collagenase (Catalytic Domain)"/>
    <property type="match status" value="1"/>
</dbReference>
<gene>
    <name evidence="4" type="ORF">OSB1V03_LOCUS13390</name>
</gene>
<dbReference type="Gene3D" id="1.10.1380.10">
    <property type="entry name" value="Neutral endopeptidase , domain2"/>
    <property type="match status" value="2"/>
</dbReference>
<accession>A0A7R9L2W9</accession>
<dbReference type="OrthoDB" id="6475849at2759"/>
<evidence type="ECO:0000259" key="3">
    <source>
        <dbReference type="Pfam" id="PF05649"/>
    </source>
</evidence>
<dbReference type="SUPFAM" id="SSF55486">
    <property type="entry name" value="Metalloproteases ('zincins'), catalytic domain"/>
    <property type="match status" value="1"/>
</dbReference>
<dbReference type="GO" id="GO:0004222">
    <property type="term" value="F:metalloendopeptidase activity"/>
    <property type="evidence" value="ECO:0007669"/>
    <property type="project" value="InterPro"/>
</dbReference>
<feature type="non-terminal residue" evidence="4">
    <location>
        <position position="404"/>
    </location>
</feature>
<dbReference type="InterPro" id="IPR042089">
    <property type="entry name" value="Peptidase_M13_dom_2"/>
</dbReference>
<dbReference type="GO" id="GO:0016485">
    <property type="term" value="P:protein processing"/>
    <property type="evidence" value="ECO:0007669"/>
    <property type="project" value="TreeGrafter"/>
</dbReference>
<reference evidence="4" key="1">
    <citation type="submission" date="2020-11" db="EMBL/GenBank/DDBJ databases">
        <authorList>
            <person name="Tran Van P."/>
        </authorList>
    </citation>
    <scope>NUCLEOTIDE SEQUENCE</scope>
</reference>
<keyword evidence="2" id="KW-0812">Transmembrane</keyword>
<dbReference type="InterPro" id="IPR024079">
    <property type="entry name" value="MetalloPept_cat_dom_sf"/>
</dbReference>
<dbReference type="EMBL" id="CAJPIZ010011928">
    <property type="protein sequence ID" value="CAG2113421.1"/>
    <property type="molecule type" value="Genomic_DNA"/>
</dbReference>
<evidence type="ECO:0000313" key="4">
    <source>
        <dbReference type="EMBL" id="CAD7632991.1"/>
    </source>
</evidence>
<proteinExistence type="inferred from homology"/>
<dbReference type="GO" id="GO:0005886">
    <property type="term" value="C:plasma membrane"/>
    <property type="evidence" value="ECO:0007669"/>
    <property type="project" value="TreeGrafter"/>
</dbReference>
<keyword evidence="2" id="KW-1133">Transmembrane helix</keyword>
<keyword evidence="2" id="KW-0472">Membrane</keyword>
<dbReference type="InterPro" id="IPR000718">
    <property type="entry name" value="Peptidase_M13"/>
</dbReference>
<name>A0A7R9L2W9_9ACAR</name>
<protein>
    <recommendedName>
        <fullName evidence="3">Peptidase M13 N-terminal domain-containing protein</fullName>
    </recommendedName>
</protein>
<dbReference type="PROSITE" id="PS51885">
    <property type="entry name" value="NEPRILYSIN"/>
    <property type="match status" value="1"/>
</dbReference>
<feature type="transmembrane region" description="Helical" evidence="2">
    <location>
        <begin position="21"/>
        <end position="43"/>
    </location>
</feature>
<comment type="similarity">
    <text evidence="1">Belongs to the peptidase M13 family.</text>
</comment>
<keyword evidence="5" id="KW-1185">Reference proteome</keyword>
<feature type="domain" description="Peptidase M13 N-terminal" evidence="3">
    <location>
        <begin position="229"/>
        <end position="389"/>
    </location>
</feature>
<evidence type="ECO:0000313" key="5">
    <source>
        <dbReference type="Proteomes" id="UP000759131"/>
    </source>
</evidence>
<evidence type="ECO:0000256" key="2">
    <source>
        <dbReference type="SAM" id="Phobius"/>
    </source>
</evidence>
<dbReference type="Proteomes" id="UP000759131">
    <property type="component" value="Unassembled WGS sequence"/>
</dbReference>
<organism evidence="4">
    <name type="scientific">Medioppia subpectinata</name>
    <dbReference type="NCBI Taxonomy" id="1979941"/>
    <lineage>
        <taxon>Eukaryota</taxon>
        <taxon>Metazoa</taxon>
        <taxon>Ecdysozoa</taxon>
        <taxon>Arthropoda</taxon>
        <taxon>Chelicerata</taxon>
        <taxon>Arachnida</taxon>
        <taxon>Acari</taxon>
        <taxon>Acariformes</taxon>
        <taxon>Sarcoptiformes</taxon>
        <taxon>Oribatida</taxon>
        <taxon>Brachypylina</taxon>
        <taxon>Oppioidea</taxon>
        <taxon>Oppiidae</taxon>
        <taxon>Medioppia</taxon>
    </lineage>
</organism>
<dbReference type="PANTHER" id="PTHR11733">
    <property type="entry name" value="ZINC METALLOPROTEASE FAMILY M13 NEPRILYSIN-RELATED"/>
    <property type="match status" value="1"/>
</dbReference>
<dbReference type="AlphaFoldDB" id="A0A7R9L2W9"/>
<evidence type="ECO:0000256" key="1">
    <source>
        <dbReference type="ARBA" id="ARBA00007357"/>
    </source>
</evidence>
<sequence length="404" mass="46728">MIKMKIRHNDWWSRRSSLEKRLVISSVILFSVSVILTSILVFLDVSHDLMEFYMSDKKHLLDSNVVRVLGDRRRDKNMGKINNKPEYDVCLTPTCVGAGVIVEAMENQFRVEETAKPEDLLVFKNIKKMYTSCMNLSQLMRLGDDPLIGILSSLGGWPVVEGSLWKSDSFDWIDTNLKMRELGEVMPGVGDRNVMLRGLDEPNVKAYYELLVESALLLGGWTRPQEESRNTKWIRLLSGIFRQTIHPSDEVIVNNPNYVKQIDRMLILTDKRVLANHMIADVILSSLPLLHPKWLQLYDLYSHRITGRKAVPPRWHVCTKSAASLTAAFSALYVRKYFHKESKHKVEEMVNFIHKEFIKMLNSVEWMDEKTKEKALDKAKAITSYIGFPKQLLNDSQIRQIYEN</sequence>
<dbReference type="PANTHER" id="PTHR11733:SF224">
    <property type="entry name" value="NEPRILYSIN-2"/>
    <property type="match status" value="1"/>
</dbReference>
<dbReference type="EMBL" id="OC866503">
    <property type="protein sequence ID" value="CAD7632991.1"/>
    <property type="molecule type" value="Genomic_DNA"/>
</dbReference>